<dbReference type="Gene3D" id="3.40.50.300">
    <property type="entry name" value="P-loop containing nucleotide triphosphate hydrolases"/>
    <property type="match status" value="2"/>
</dbReference>
<dbReference type="InterPro" id="IPR002789">
    <property type="entry name" value="HerA_central"/>
</dbReference>
<accession>A0A1C3H3C4</accession>
<dbReference type="InterPro" id="IPR027417">
    <property type="entry name" value="P-loop_NTPase"/>
</dbReference>
<gene>
    <name evidence="2" type="ORF">CHUV0807_0746</name>
</gene>
<dbReference type="PANTHER" id="PTHR30121:SF6">
    <property type="entry name" value="SLR6007 PROTEIN"/>
    <property type="match status" value="1"/>
</dbReference>
<dbReference type="CDD" id="cd01127">
    <property type="entry name" value="TrwB_TraG_TraD_VirD4"/>
    <property type="match status" value="1"/>
</dbReference>
<evidence type="ECO:0000313" key="3">
    <source>
        <dbReference type="Proteomes" id="UP000190837"/>
    </source>
</evidence>
<organism evidence="2 3">
    <name type="scientific">Cardiobacterium hominis</name>
    <dbReference type="NCBI Taxonomy" id="2718"/>
    <lineage>
        <taxon>Bacteria</taxon>
        <taxon>Pseudomonadati</taxon>
        <taxon>Pseudomonadota</taxon>
        <taxon>Gammaproteobacteria</taxon>
        <taxon>Cardiobacteriales</taxon>
        <taxon>Cardiobacteriaceae</taxon>
        <taxon>Cardiobacterium</taxon>
    </lineage>
</organism>
<dbReference type="Proteomes" id="UP000190837">
    <property type="component" value="Unassembled WGS sequence"/>
</dbReference>
<name>A0A1C3H3C4_9GAMM</name>
<evidence type="ECO:0000259" key="1">
    <source>
        <dbReference type="Pfam" id="PF01935"/>
    </source>
</evidence>
<sequence>MTAIPENIGQFYLGTEILPDAGTPVLYDAADLTTHAVIIGMTGSGKTGLGITLLEEAALDGIPVIAIDPKGDLGNLALNFPARRAADFAPYADAASLAQSGQTADAWAAATAQKWGEGIDASQQSAARQEALAAANPVHIYTPGGEHGLPLSLLAHLGAPDPAIQGEREAYADYLDSTAAALLALVGEAGDSTSPAQLYLAHILKHHWDAGRDLDLAQLISEIQNPPMAQIGVLPVAQVYPAKARDKLALAFNNLLAAPGFSAWLQGAPLDSQQLLYDAQNRAQTSIINIAHLNDAERMTLVTLLLGNLIAWMRRQSGSSTLRAILYMDELYGYLPPSANPPSKKPLLTLLKQARAYGLGLVLSTQNPVDLDYKALANAGTWLIGRMQTAQDRARVADGLTSASAQGLDRATLETWFDHIDKRRFLLHNIHEAQPCILQSRHAMSYLAGPLSREHIRAITAADPRRATASIAAENSGHDSPPPALPAGISRYYLPNENSGGMTHYYPIALASVRLYYRDAKSNTRHEQTLLLQAPFGDSAPDWAQNQPAPVSTEQLQSAPHQPCQHHPVPAAALDPAAWKNWEKTLATHLRQHQSVVLYHAKTLDAYSNPGENEASFRNRLATAAHEKRDAAITALRMKYAKQHTALAKQQQAAQAAVEREKSQSNQSLLQTGLAIGGALLSAFTGRKALSATTIAKTQTAIKSASKIQKERQDIAAANAREALVGEQIAQMEAALAQELQTLREQYDPATLPLEEKHIDVKASDITIERLALGYVPLG</sequence>
<dbReference type="RefSeq" id="WP_079539801.1">
    <property type="nucleotide sequence ID" value="NZ_FKLO01000031.1"/>
</dbReference>
<feature type="domain" description="Helicase HerA central" evidence="1">
    <location>
        <begin position="18"/>
        <end position="77"/>
    </location>
</feature>
<proteinExistence type="predicted"/>
<reference evidence="3" key="1">
    <citation type="submission" date="2016-04" db="EMBL/GenBank/DDBJ databases">
        <authorList>
            <person name="Tagini F."/>
        </authorList>
    </citation>
    <scope>NUCLEOTIDE SEQUENCE [LARGE SCALE GENOMIC DNA]</scope>
    <source>
        <strain evidence="3">CHUV0807</strain>
    </source>
</reference>
<dbReference type="Pfam" id="PF01935">
    <property type="entry name" value="DUF87"/>
    <property type="match status" value="1"/>
</dbReference>
<dbReference type="SUPFAM" id="SSF52540">
    <property type="entry name" value="P-loop containing nucleoside triphosphate hydrolases"/>
    <property type="match status" value="1"/>
</dbReference>
<dbReference type="AlphaFoldDB" id="A0A1C3H3C4"/>
<dbReference type="PANTHER" id="PTHR30121">
    <property type="entry name" value="UNCHARACTERIZED PROTEIN YJGR-RELATED"/>
    <property type="match status" value="1"/>
</dbReference>
<dbReference type="EMBL" id="FKLO01000031">
    <property type="protein sequence ID" value="SAM60624.1"/>
    <property type="molecule type" value="Genomic_DNA"/>
</dbReference>
<evidence type="ECO:0000313" key="2">
    <source>
        <dbReference type="EMBL" id="SAM60624.1"/>
    </source>
</evidence>
<dbReference type="InterPro" id="IPR051162">
    <property type="entry name" value="T4SS_component"/>
</dbReference>
<protein>
    <recommendedName>
        <fullName evidence="1">Helicase HerA central domain-containing protein</fullName>
    </recommendedName>
</protein>